<accession>A0A432H017</accession>
<keyword evidence="4" id="KW-0411">Iron-sulfur</keyword>
<gene>
    <name evidence="7" type="ORF">DSY93_07475</name>
</gene>
<proteinExistence type="predicted"/>
<evidence type="ECO:0000256" key="5">
    <source>
        <dbReference type="SAM" id="MobiDB-lite"/>
    </source>
</evidence>
<dbReference type="SUPFAM" id="SSF54862">
    <property type="entry name" value="4Fe-4S ferredoxins"/>
    <property type="match status" value="1"/>
</dbReference>
<feature type="domain" description="4Fe-4S ferredoxin-type" evidence="6">
    <location>
        <begin position="27"/>
        <end position="58"/>
    </location>
</feature>
<dbReference type="PANTHER" id="PTHR43177:SF3">
    <property type="entry name" value="PROTEIN NRFC HOMOLOG"/>
    <property type="match status" value="1"/>
</dbReference>
<evidence type="ECO:0000256" key="2">
    <source>
        <dbReference type="ARBA" id="ARBA00022723"/>
    </source>
</evidence>
<evidence type="ECO:0000256" key="3">
    <source>
        <dbReference type="ARBA" id="ARBA00023004"/>
    </source>
</evidence>
<comment type="caution">
    <text evidence="7">The sequence shown here is derived from an EMBL/GenBank/DDBJ whole genome shotgun (WGS) entry which is preliminary data.</text>
</comment>
<dbReference type="InterPro" id="IPR017896">
    <property type="entry name" value="4Fe4S_Fe-S-bd"/>
</dbReference>
<evidence type="ECO:0000313" key="7">
    <source>
        <dbReference type="EMBL" id="RTZ88968.1"/>
    </source>
</evidence>
<dbReference type="PANTHER" id="PTHR43177">
    <property type="entry name" value="PROTEIN NRFC"/>
    <property type="match status" value="1"/>
</dbReference>
<dbReference type="AlphaFoldDB" id="A0A432H017"/>
<evidence type="ECO:0000313" key="8">
    <source>
        <dbReference type="Proteomes" id="UP000288322"/>
    </source>
</evidence>
<sequence>GKIRTAIGREMSWIRLERYIEGYGDDFETRFSPMLCQHCGNAGCETVCPVYATYHNPEGLNAMVYNRCVGTRYCSNNCAYKVRRFNWFNYEFPAPLDQQLNTTITTREVGVMEKCTFCVQRIQGAKSDAKNLGRDLEDGEVVTACQQTCPTKAITFGNLMDPESKVAKNALRDNTEKRDRQYEVLAELNYKPAITYLKKVNTREVVGHDSDRHGSQDPEQTHS</sequence>
<dbReference type="Gene3D" id="3.30.70.20">
    <property type="match status" value="2"/>
</dbReference>
<dbReference type="GO" id="GO:0046872">
    <property type="term" value="F:metal ion binding"/>
    <property type="evidence" value="ECO:0007669"/>
    <property type="project" value="UniProtKB-KW"/>
</dbReference>
<dbReference type="Proteomes" id="UP000288322">
    <property type="component" value="Unassembled WGS sequence"/>
</dbReference>
<feature type="non-terminal residue" evidence="7">
    <location>
        <position position="1"/>
    </location>
</feature>
<evidence type="ECO:0000259" key="6">
    <source>
        <dbReference type="PROSITE" id="PS51379"/>
    </source>
</evidence>
<dbReference type="Pfam" id="PF13247">
    <property type="entry name" value="Fer4_11"/>
    <property type="match status" value="1"/>
</dbReference>
<reference evidence="7 8" key="1">
    <citation type="submission" date="2018-06" db="EMBL/GenBank/DDBJ databases">
        <title>Combined omics and stable isotope probing to characterize newly discovered Mariana Back-Arc vent microbial communities.</title>
        <authorList>
            <person name="Trembath-Reichert E."/>
            <person name="Huber J.A."/>
        </authorList>
    </citation>
    <scope>NUCLEOTIDE SEQUENCE [LARGE SCALE GENOMIC DNA]</scope>
    <source>
        <strain evidence="7">MAG 151</strain>
    </source>
</reference>
<dbReference type="CDD" id="cd10551">
    <property type="entry name" value="PsrB"/>
    <property type="match status" value="1"/>
</dbReference>
<keyword evidence="3" id="KW-0408">Iron</keyword>
<keyword evidence="2" id="KW-0479">Metal-binding</keyword>
<protein>
    <submittedName>
        <fullName evidence="7">Oxidoreductase</fullName>
    </submittedName>
</protein>
<dbReference type="EMBL" id="QNZH01000203">
    <property type="protein sequence ID" value="RTZ88968.1"/>
    <property type="molecule type" value="Genomic_DNA"/>
</dbReference>
<dbReference type="InterPro" id="IPR050954">
    <property type="entry name" value="ET_IronSulfur_Cluster-Binding"/>
</dbReference>
<dbReference type="PROSITE" id="PS51379">
    <property type="entry name" value="4FE4S_FER_2"/>
    <property type="match status" value="1"/>
</dbReference>
<dbReference type="GO" id="GO:0051539">
    <property type="term" value="F:4 iron, 4 sulfur cluster binding"/>
    <property type="evidence" value="ECO:0007669"/>
    <property type="project" value="UniProtKB-KW"/>
</dbReference>
<keyword evidence="1" id="KW-0004">4Fe-4S</keyword>
<evidence type="ECO:0000256" key="1">
    <source>
        <dbReference type="ARBA" id="ARBA00022485"/>
    </source>
</evidence>
<organism evidence="7 8">
    <name type="scientific">SAR324 cluster bacterium</name>
    <dbReference type="NCBI Taxonomy" id="2024889"/>
    <lineage>
        <taxon>Bacteria</taxon>
        <taxon>Deltaproteobacteria</taxon>
        <taxon>SAR324 cluster</taxon>
    </lineage>
</organism>
<feature type="region of interest" description="Disordered" evidence="5">
    <location>
        <begin position="203"/>
        <end position="223"/>
    </location>
</feature>
<name>A0A432H017_9DELT</name>
<evidence type="ECO:0000256" key="4">
    <source>
        <dbReference type="ARBA" id="ARBA00023014"/>
    </source>
</evidence>